<proteinExistence type="predicted"/>
<organism evidence="2 3">
    <name type="scientific">Candidatus Enterococcus ferrettii</name>
    <dbReference type="NCBI Taxonomy" id="2815324"/>
    <lineage>
        <taxon>Bacteria</taxon>
        <taxon>Bacillati</taxon>
        <taxon>Bacillota</taxon>
        <taxon>Bacilli</taxon>
        <taxon>Lactobacillales</taxon>
        <taxon>Enterococcaceae</taxon>
        <taxon>Enterococcus</taxon>
    </lineage>
</organism>
<reference evidence="2 3" key="1">
    <citation type="submission" date="2024-02" db="EMBL/GenBank/DDBJ databases">
        <title>The Genome Sequence of Enterococcus sp. DIV0159.</title>
        <authorList>
            <person name="Earl A."/>
            <person name="Manson A."/>
            <person name="Gilmore M."/>
            <person name="Sanders J."/>
            <person name="Shea T."/>
            <person name="Howe W."/>
            <person name="Livny J."/>
            <person name="Cuomo C."/>
            <person name="Neafsey D."/>
            <person name="Birren B."/>
        </authorList>
    </citation>
    <scope>NUCLEOTIDE SEQUENCE [LARGE SCALE GENOMIC DNA]</scope>
    <source>
        <strain evidence="2 3">665A</strain>
    </source>
</reference>
<dbReference type="InterPro" id="IPR000182">
    <property type="entry name" value="GNAT_dom"/>
</dbReference>
<gene>
    <name evidence="2" type="ORF">JZO67_003822</name>
</gene>
<evidence type="ECO:0000313" key="3">
    <source>
        <dbReference type="Proteomes" id="UP000664357"/>
    </source>
</evidence>
<dbReference type="Pfam" id="PF00583">
    <property type="entry name" value="Acetyltransf_1"/>
    <property type="match status" value="1"/>
</dbReference>
<dbReference type="Gene3D" id="3.40.630.30">
    <property type="match status" value="1"/>
</dbReference>
<evidence type="ECO:0000313" key="2">
    <source>
        <dbReference type="EMBL" id="MEO1771840.1"/>
    </source>
</evidence>
<dbReference type="RefSeq" id="WP_207702575.1">
    <property type="nucleotide sequence ID" value="NZ_JAFREL020000003.1"/>
</dbReference>
<sequence length="146" mass="16934">MTIKMAAYQVNKDLTIKQLDQYTIKKVPTLTQYDFKEVSFIYEEEGKVLGRIVGEIHWNYLRIELFYVDENTRGKGVGGKLLKQIEAVALEKNCTLVLLETMSFNAPDFYLKNGYEVSGRIDNHPLESETHYFMSKRLVSRAIKTN</sequence>
<dbReference type="CDD" id="cd04301">
    <property type="entry name" value="NAT_SF"/>
    <property type="match status" value="1"/>
</dbReference>
<dbReference type="EMBL" id="JAFREL020000003">
    <property type="protein sequence ID" value="MEO1771840.1"/>
    <property type="molecule type" value="Genomic_DNA"/>
</dbReference>
<comment type="caution">
    <text evidence="2">The sequence shown here is derived from an EMBL/GenBank/DDBJ whole genome shotgun (WGS) entry which is preliminary data.</text>
</comment>
<dbReference type="InterPro" id="IPR016181">
    <property type="entry name" value="Acyl_CoA_acyltransferase"/>
</dbReference>
<name>A0ABV0ET67_9ENTE</name>
<evidence type="ECO:0000259" key="1">
    <source>
        <dbReference type="PROSITE" id="PS51186"/>
    </source>
</evidence>
<accession>A0ABV0ET67</accession>
<dbReference type="PROSITE" id="PS51186">
    <property type="entry name" value="GNAT"/>
    <property type="match status" value="1"/>
</dbReference>
<protein>
    <recommendedName>
        <fullName evidence="1">N-acetyltransferase domain-containing protein</fullName>
    </recommendedName>
</protein>
<keyword evidence="3" id="KW-1185">Reference proteome</keyword>
<dbReference type="Proteomes" id="UP000664357">
    <property type="component" value="Unassembled WGS sequence"/>
</dbReference>
<feature type="domain" description="N-acetyltransferase" evidence="1">
    <location>
        <begin position="1"/>
        <end position="139"/>
    </location>
</feature>
<dbReference type="SUPFAM" id="SSF55729">
    <property type="entry name" value="Acyl-CoA N-acyltransferases (Nat)"/>
    <property type="match status" value="1"/>
</dbReference>